<evidence type="ECO:0000256" key="10">
    <source>
        <dbReference type="HAMAP-Rule" id="MF_00815"/>
    </source>
</evidence>
<dbReference type="GO" id="GO:0046933">
    <property type="term" value="F:proton-transporting ATP synthase activity, rotational mechanism"/>
    <property type="evidence" value="ECO:0007669"/>
    <property type="project" value="UniProtKB-UniRule"/>
</dbReference>
<evidence type="ECO:0000256" key="1">
    <source>
        <dbReference type="ARBA" id="ARBA00003456"/>
    </source>
</evidence>
<comment type="function">
    <text evidence="1 10">Produces ATP from ADP in the presence of a proton gradient across the membrane. The gamma chain is believed to be important in regulating ATPase activity and the flow of protons through the CF(0) complex.</text>
</comment>
<comment type="subunit">
    <text evidence="10">F-type ATPases have 2 components, CF(1) - the catalytic core - and CF(0) - the membrane proton channel. CF(1) has five subunits: alpha(3), beta(3), gamma(1), delta(1), epsilon(1). CF(0) has three main subunits: a, b and c.</text>
</comment>
<protein>
    <recommendedName>
        <fullName evidence="10">ATP synthase gamma chain</fullName>
    </recommendedName>
    <alternativeName>
        <fullName evidence="10">ATP synthase F1 sector gamma subunit</fullName>
    </alternativeName>
    <alternativeName>
        <fullName evidence="10">F-ATPase gamma subunit</fullName>
    </alternativeName>
</protein>
<keyword evidence="4 10" id="KW-0813">Transport</keyword>
<dbReference type="PANTHER" id="PTHR11693:SF22">
    <property type="entry name" value="ATP SYNTHASE SUBUNIT GAMMA, MITOCHONDRIAL"/>
    <property type="match status" value="1"/>
</dbReference>
<evidence type="ECO:0000313" key="12">
    <source>
        <dbReference type="Proteomes" id="UP000177122"/>
    </source>
</evidence>
<dbReference type="NCBIfam" id="TIGR01146">
    <property type="entry name" value="ATPsyn_F1gamma"/>
    <property type="match status" value="1"/>
</dbReference>
<dbReference type="PRINTS" id="PR00126">
    <property type="entry name" value="ATPASEGAMMA"/>
</dbReference>
<proteinExistence type="inferred from homology"/>
<dbReference type="GO" id="GO:0045259">
    <property type="term" value="C:proton-transporting ATP synthase complex"/>
    <property type="evidence" value="ECO:0007669"/>
    <property type="project" value="UniProtKB-KW"/>
</dbReference>
<organism evidence="11 12">
    <name type="scientific">Candidatus Lloydbacteria bacterium RIFCSPHIGHO2_01_FULL_49_22</name>
    <dbReference type="NCBI Taxonomy" id="1798658"/>
    <lineage>
        <taxon>Bacteria</taxon>
        <taxon>Candidatus Lloydiibacteriota</taxon>
    </lineage>
</organism>
<comment type="subcellular location">
    <subcellularLocation>
        <location evidence="10">Cell membrane</location>
        <topology evidence="10">Peripheral membrane protein</topology>
    </subcellularLocation>
    <subcellularLocation>
        <location evidence="2">Membrane</location>
        <topology evidence="2">Peripheral membrane protein</topology>
    </subcellularLocation>
</comment>
<dbReference type="Gene3D" id="3.40.1380.10">
    <property type="match status" value="1"/>
</dbReference>
<dbReference type="InterPro" id="IPR000131">
    <property type="entry name" value="ATP_synth_F1_gsu"/>
</dbReference>
<dbReference type="GO" id="GO:0005524">
    <property type="term" value="F:ATP binding"/>
    <property type="evidence" value="ECO:0007669"/>
    <property type="project" value="UniProtKB-UniRule"/>
</dbReference>
<evidence type="ECO:0000256" key="9">
    <source>
        <dbReference type="ARBA" id="ARBA00023310"/>
    </source>
</evidence>
<dbReference type="Gene3D" id="1.10.287.80">
    <property type="entry name" value="ATP synthase, gamma subunit, helix hairpin domain"/>
    <property type="match status" value="2"/>
</dbReference>
<dbReference type="InterPro" id="IPR035968">
    <property type="entry name" value="ATP_synth_F1_ATPase_gsu"/>
</dbReference>
<evidence type="ECO:0000256" key="3">
    <source>
        <dbReference type="ARBA" id="ARBA00007681"/>
    </source>
</evidence>
<keyword evidence="5 10" id="KW-0375">Hydrogen ion transport</keyword>
<comment type="similarity">
    <text evidence="3 10">Belongs to the ATPase gamma chain family.</text>
</comment>
<evidence type="ECO:0000256" key="4">
    <source>
        <dbReference type="ARBA" id="ARBA00022448"/>
    </source>
</evidence>
<dbReference type="Pfam" id="PF00231">
    <property type="entry name" value="ATP-synt"/>
    <property type="match status" value="1"/>
</dbReference>
<evidence type="ECO:0000256" key="2">
    <source>
        <dbReference type="ARBA" id="ARBA00004170"/>
    </source>
</evidence>
<accession>A0A1G2CUQ5</accession>
<name>A0A1G2CUQ5_9BACT</name>
<dbReference type="AlphaFoldDB" id="A0A1G2CUQ5"/>
<dbReference type="HAMAP" id="MF_00815">
    <property type="entry name" value="ATP_synth_gamma_bact"/>
    <property type="match status" value="1"/>
</dbReference>
<dbReference type="GO" id="GO:0005886">
    <property type="term" value="C:plasma membrane"/>
    <property type="evidence" value="ECO:0007669"/>
    <property type="project" value="UniProtKB-SubCell"/>
</dbReference>
<comment type="caution">
    <text evidence="11">The sequence shown here is derived from an EMBL/GenBank/DDBJ whole genome shotgun (WGS) entry which is preliminary data.</text>
</comment>
<dbReference type="SUPFAM" id="SSF52943">
    <property type="entry name" value="ATP synthase (F1-ATPase), gamma subunit"/>
    <property type="match status" value="1"/>
</dbReference>
<dbReference type="PANTHER" id="PTHR11693">
    <property type="entry name" value="ATP SYNTHASE GAMMA CHAIN"/>
    <property type="match status" value="1"/>
</dbReference>
<dbReference type="GO" id="GO:0042777">
    <property type="term" value="P:proton motive force-driven plasma membrane ATP synthesis"/>
    <property type="evidence" value="ECO:0007669"/>
    <property type="project" value="UniProtKB-UniRule"/>
</dbReference>
<evidence type="ECO:0000256" key="6">
    <source>
        <dbReference type="ARBA" id="ARBA00023065"/>
    </source>
</evidence>
<evidence type="ECO:0000256" key="5">
    <source>
        <dbReference type="ARBA" id="ARBA00022781"/>
    </source>
</evidence>
<sequence length="311" mass="34602">MSLKAVKNKIKSIDKTRQVTKAMEAVSAVKMRKSQASAISVRPYALSALKILRSISGSIEVTNHPLTVVRPIARTCLIIISGDKGLAGSYGSSLLKQVYKFMVEKDLTSTNTSLICVGKKAYEHFNKRGFEIIAHYEKWSDTINFGNVEPLARKAKDQFESGRVDQVFIVYTNFVSTLNQLVYARQLLPVTWKGVEEVVRGITPTKGKFSEIGRDIDKKDPVREYSFEPNAESVLTGLIPTLFNVQIYHSVLEANASEHSARMIAMKNASDNAKEISRSLKLHFNKVRQAAITREVSEIVGGMESMKVVDA</sequence>
<keyword evidence="9 10" id="KW-0066">ATP synthesis</keyword>
<dbReference type="Proteomes" id="UP000177122">
    <property type="component" value="Unassembled WGS sequence"/>
</dbReference>
<evidence type="ECO:0000313" key="11">
    <source>
        <dbReference type="EMBL" id="OGZ05094.1"/>
    </source>
</evidence>
<evidence type="ECO:0000256" key="8">
    <source>
        <dbReference type="ARBA" id="ARBA00023196"/>
    </source>
</evidence>
<keyword evidence="7 10" id="KW-0472">Membrane</keyword>
<evidence type="ECO:0000256" key="7">
    <source>
        <dbReference type="ARBA" id="ARBA00023136"/>
    </source>
</evidence>
<keyword evidence="6 10" id="KW-0406">Ion transport</keyword>
<gene>
    <name evidence="10" type="primary">atpG</name>
    <name evidence="11" type="ORF">A2845_02110</name>
</gene>
<dbReference type="CDD" id="cd12151">
    <property type="entry name" value="F1-ATPase_gamma"/>
    <property type="match status" value="1"/>
</dbReference>
<reference evidence="11 12" key="1">
    <citation type="journal article" date="2016" name="Nat. Commun.">
        <title>Thousands of microbial genomes shed light on interconnected biogeochemical processes in an aquifer system.</title>
        <authorList>
            <person name="Anantharaman K."/>
            <person name="Brown C.T."/>
            <person name="Hug L.A."/>
            <person name="Sharon I."/>
            <person name="Castelle C.J."/>
            <person name="Probst A.J."/>
            <person name="Thomas B.C."/>
            <person name="Singh A."/>
            <person name="Wilkins M.J."/>
            <person name="Karaoz U."/>
            <person name="Brodie E.L."/>
            <person name="Williams K.H."/>
            <person name="Hubbard S.S."/>
            <person name="Banfield J.F."/>
        </authorList>
    </citation>
    <scope>NUCLEOTIDE SEQUENCE [LARGE SCALE GENOMIC DNA]</scope>
</reference>
<keyword evidence="8 10" id="KW-0139">CF(1)</keyword>
<dbReference type="EMBL" id="MHLI01000015">
    <property type="protein sequence ID" value="OGZ05094.1"/>
    <property type="molecule type" value="Genomic_DNA"/>
</dbReference>
<keyword evidence="10" id="KW-1003">Cell membrane</keyword>